<comment type="caution">
    <text evidence="2">The sequence shown here is derived from an EMBL/GenBank/DDBJ whole genome shotgun (WGS) entry which is preliminary data.</text>
</comment>
<gene>
    <name evidence="2" type="primary">ymdB</name>
    <name evidence="2" type="ORF">CLLU_20650</name>
</gene>
<accession>A0A2T0BMB7</accession>
<sequence>MIRIGNKEILIKKGDITKEQSDAIVNPANSSLSHGGGAALAIVRAGGIEIQKDSDELIKKIGTLPVGKAVITYGHNLKAKFIIHTVGPIMGEGNEEKKLEKAVSSVLNLAEYYNLSSISMPAISSGVFRFPKQKCAEILLRTSVEFLKRNDVDLKTIIMCNYDGNTTNIFLQEEKKYI</sequence>
<dbReference type="PANTHER" id="PTHR11106:SF111">
    <property type="entry name" value="MACRO DOMAIN-CONTAINING PROTEIN"/>
    <property type="match status" value="1"/>
</dbReference>
<evidence type="ECO:0000313" key="2">
    <source>
        <dbReference type="EMBL" id="PRR84942.1"/>
    </source>
</evidence>
<dbReference type="EMBL" id="PVXP01000028">
    <property type="protein sequence ID" value="PRR84942.1"/>
    <property type="molecule type" value="Genomic_DNA"/>
</dbReference>
<dbReference type="GO" id="GO:0016787">
    <property type="term" value="F:hydrolase activity"/>
    <property type="evidence" value="ECO:0007669"/>
    <property type="project" value="UniProtKB-KW"/>
</dbReference>
<name>A0A2T0BMB7_9CLOT</name>
<dbReference type="Pfam" id="PF01661">
    <property type="entry name" value="Macro"/>
    <property type="match status" value="1"/>
</dbReference>
<dbReference type="EC" id="3.5.1.-" evidence="2"/>
<dbReference type="InterPro" id="IPR043472">
    <property type="entry name" value="Macro_dom-like"/>
</dbReference>
<dbReference type="Gene3D" id="3.40.220.10">
    <property type="entry name" value="Leucine Aminopeptidase, subunit E, domain 1"/>
    <property type="match status" value="1"/>
</dbReference>
<dbReference type="OrthoDB" id="6194521at2"/>
<dbReference type="PANTHER" id="PTHR11106">
    <property type="entry name" value="GANGLIOSIDE INDUCED DIFFERENTIATION ASSOCIATED PROTEIN 2-RELATED"/>
    <property type="match status" value="1"/>
</dbReference>
<dbReference type="AlphaFoldDB" id="A0A2T0BMB7"/>
<dbReference type="SUPFAM" id="SSF52949">
    <property type="entry name" value="Macro domain-like"/>
    <property type="match status" value="1"/>
</dbReference>
<evidence type="ECO:0000259" key="1">
    <source>
        <dbReference type="PROSITE" id="PS51154"/>
    </source>
</evidence>
<reference evidence="2 3" key="1">
    <citation type="submission" date="2018-03" db="EMBL/GenBank/DDBJ databases">
        <title>Genome sequence of Clostridium luticellarii DSM 29923.</title>
        <authorList>
            <person name="Poehlein A."/>
            <person name="Daniel R."/>
        </authorList>
    </citation>
    <scope>NUCLEOTIDE SEQUENCE [LARGE SCALE GENOMIC DNA]</scope>
    <source>
        <strain evidence="2 3">DSM 29923</strain>
    </source>
</reference>
<proteinExistence type="predicted"/>
<keyword evidence="3" id="KW-1185">Reference proteome</keyword>
<dbReference type="InterPro" id="IPR002589">
    <property type="entry name" value="Macro_dom"/>
</dbReference>
<dbReference type="Proteomes" id="UP000237798">
    <property type="component" value="Unassembled WGS sequence"/>
</dbReference>
<keyword evidence="2" id="KW-0378">Hydrolase</keyword>
<evidence type="ECO:0000313" key="3">
    <source>
        <dbReference type="Proteomes" id="UP000237798"/>
    </source>
</evidence>
<dbReference type="PROSITE" id="PS51154">
    <property type="entry name" value="MACRO"/>
    <property type="match status" value="1"/>
</dbReference>
<protein>
    <submittedName>
        <fullName evidence="2">O-acetyl-ADP-ribose deacetylase</fullName>
        <ecNumber evidence="2">3.5.1.-</ecNumber>
    </submittedName>
</protein>
<dbReference type="SMART" id="SM00506">
    <property type="entry name" value="A1pp"/>
    <property type="match status" value="1"/>
</dbReference>
<dbReference type="CDD" id="cd02907">
    <property type="entry name" value="Macro_Af1521_BAL-like"/>
    <property type="match status" value="1"/>
</dbReference>
<feature type="domain" description="Macro" evidence="1">
    <location>
        <begin position="1"/>
        <end position="178"/>
    </location>
</feature>
<organism evidence="2 3">
    <name type="scientific">Clostridium luticellarii</name>
    <dbReference type="NCBI Taxonomy" id="1691940"/>
    <lineage>
        <taxon>Bacteria</taxon>
        <taxon>Bacillati</taxon>
        <taxon>Bacillota</taxon>
        <taxon>Clostridia</taxon>
        <taxon>Eubacteriales</taxon>
        <taxon>Clostridiaceae</taxon>
        <taxon>Clostridium</taxon>
    </lineage>
</organism>
<dbReference type="RefSeq" id="WP_106009653.1">
    <property type="nucleotide sequence ID" value="NZ_PVXP01000028.1"/>
</dbReference>